<evidence type="ECO:0000313" key="3">
    <source>
        <dbReference type="Proteomes" id="UP001152519"/>
    </source>
</evidence>
<reference evidence="2" key="1">
    <citation type="submission" date="2021-05" db="EMBL/GenBank/DDBJ databases">
        <authorList>
            <person name="Arsene-Ploetze F."/>
        </authorList>
    </citation>
    <scope>NUCLEOTIDE SEQUENCE</scope>
    <source>
        <strain evidence="2">DSM 42138</strain>
    </source>
</reference>
<gene>
    <name evidence="2" type="ORF">SCOCK_560007</name>
</gene>
<organism evidence="2 3">
    <name type="scientific">Actinacidiphila cocklensis</name>
    <dbReference type="NCBI Taxonomy" id="887465"/>
    <lineage>
        <taxon>Bacteria</taxon>
        <taxon>Bacillati</taxon>
        <taxon>Actinomycetota</taxon>
        <taxon>Actinomycetes</taxon>
        <taxon>Kitasatosporales</taxon>
        <taxon>Streptomycetaceae</taxon>
        <taxon>Actinacidiphila</taxon>
    </lineage>
</organism>
<sequence length="315" mass="31421">MRSAGAQDGHDGAALAALGNDPGGGELCDADAVCVGERPQPVDQGEVRGEVVGVKAGQPVGAWVASGGLSVGAGEQAVCEDPVSGDADPQLAAGVHDAVYLGATAEQGVFDLYVADRVHGVGAADGLRPYLGQPDVADVSGLDQFGDGADRVLDRGVGGEAGGAVDVDMVGPEATQRVGERVFHMGGTALDADEGSVGAAQTAELHAQENLFAIAVVERAADEVLVVAHAVEVGGVEEGDAGSEGRVDRGDGVSFVSGGRPIGHARAAQRERSDLRATGSKGSGLHGSFCGVKKVGEADGGRRGGSHLLLLTSQH</sequence>
<accession>A0A9W4GV29</accession>
<evidence type="ECO:0000256" key="1">
    <source>
        <dbReference type="SAM" id="MobiDB-lite"/>
    </source>
</evidence>
<proteinExistence type="predicted"/>
<dbReference type="AlphaFoldDB" id="A0A9W4GV29"/>
<dbReference type="EMBL" id="CAJSLV010000088">
    <property type="protein sequence ID" value="CAG6397497.1"/>
    <property type="molecule type" value="Genomic_DNA"/>
</dbReference>
<dbReference type="Proteomes" id="UP001152519">
    <property type="component" value="Unassembled WGS sequence"/>
</dbReference>
<evidence type="ECO:0000313" key="2">
    <source>
        <dbReference type="EMBL" id="CAG6397497.1"/>
    </source>
</evidence>
<keyword evidence="3" id="KW-1185">Reference proteome</keyword>
<protein>
    <submittedName>
        <fullName evidence="2">Uncharacterized protein</fullName>
    </submittedName>
</protein>
<name>A0A9W4GV29_9ACTN</name>
<comment type="caution">
    <text evidence="2">The sequence shown here is derived from an EMBL/GenBank/DDBJ whole genome shotgun (WGS) entry which is preliminary data.</text>
</comment>
<feature type="region of interest" description="Disordered" evidence="1">
    <location>
        <begin position="239"/>
        <end position="283"/>
    </location>
</feature>